<dbReference type="InterPro" id="IPR036397">
    <property type="entry name" value="RNaseH_sf"/>
</dbReference>
<dbReference type="InterPro" id="IPR050951">
    <property type="entry name" value="Retrovirus_Pol_polyprotein"/>
</dbReference>
<gene>
    <name evidence="1" type="ORF">H6P81_005845</name>
</gene>
<dbReference type="Gene3D" id="3.10.10.10">
    <property type="entry name" value="HIV Type 1 Reverse Transcriptase, subunit A, domain 1"/>
    <property type="match status" value="1"/>
</dbReference>
<accession>A0AAV7EZC6</accession>
<reference evidence="1 2" key="1">
    <citation type="submission" date="2021-07" db="EMBL/GenBank/DDBJ databases">
        <title>The Aristolochia fimbriata genome: insights into angiosperm evolution, floral development and chemical biosynthesis.</title>
        <authorList>
            <person name="Jiao Y."/>
        </authorList>
    </citation>
    <scope>NUCLEOTIDE SEQUENCE [LARGE SCALE GENOMIC DNA]</scope>
    <source>
        <strain evidence="1">IBCAS-2021</strain>
        <tissue evidence="1">Leaf</tissue>
    </source>
</reference>
<dbReference type="Gene3D" id="3.30.70.270">
    <property type="match status" value="1"/>
</dbReference>
<evidence type="ECO:0008006" key="3">
    <source>
        <dbReference type="Google" id="ProtNLM"/>
    </source>
</evidence>
<organism evidence="1 2">
    <name type="scientific">Aristolochia fimbriata</name>
    <name type="common">White veined hardy Dutchman's pipe vine</name>
    <dbReference type="NCBI Taxonomy" id="158543"/>
    <lineage>
        <taxon>Eukaryota</taxon>
        <taxon>Viridiplantae</taxon>
        <taxon>Streptophyta</taxon>
        <taxon>Embryophyta</taxon>
        <taxon>Tracheophyta</taxon>
        <taxon>Spermatophyta</taxon>
        <taxon>Magnoliopsida</taxon>
        <taxon>Magnoliidae</taxon>
        <taxon>Piperales</taxon>
        <taxon>Aristolochiaceae</taxon>
        <taxon>Aristolochia</taxon>
    </lineage>
</organism>
<name>A0AAV7EZC6_ARIFI</name>
<keyword evidence="2" id="KW-1185">Reference proteome</keyword>
<dbReference type="SUPFAM" id="SSF56672">
    <property type="entry name" value="DNA/RNA polymerases"/>
    <property type="match status" value="1"/>
</dbReference>
<dbReference type="AlphaFoldDB" id="A0AAV7EZC6"/>
<proteinExistence type="predicted"/>
<dbReference type="Gene3D" id="3.30.420.10">
    <property type="entry name" value="Ribonuclease H-like superfamily/Ribonuclease H"/>
    <property type="match status" value="1"/>
</dbReference>
<dbReference type="GO" id="GO:0003676">
    <property type="term" value="F:nucleic acid binding"/>
    <property type="evidence" value="ECO:0007669"/>
    <property type="project" value="InterPro"/>
</dbReference>
<sequence length="295" mass="34014">MNYPKEISSILEEYADIFSKPEGLPPNGGRDHVIHLIPNAHPVNVKPYRYAHFQKQEMEKLVIEMLSEGIIRPSSSPFSSPILLVHKKDGTWRFCVDYRALNAITARDWFPIPTIDELFDELHGVAFFSKLDLLDNLLPKGKTVIMVVVDRLSKYEYFSTLPVLPWAEYYYNTSFQTSAGMTPFEILYRCPPPTIPRYIKGSTGNNLVEQHMLHRDEVLVVLKQNLTKAQGQMKSLADKHRREAPFQVGDWVYAKLKPYRQNSVFTMPSQVRKKIFWALQGDKARGRSSLQARIT</sequence>
<dbReference type="PANTHER" id="PTHR37984">
    <property type="entry name" value="PROTEIN CBG26694"/>
    <property type="match status" value="1"/>
</dbReference>
<dbReference type="PANTHER" id="PTHR37984:SF5">
    <property type="entry name" value="PROTEIN NYNRIN-LIKE"/>
    <property type="match status" value="1"/>
</dbReference>
<comment type="caution">
    <text evidence="1">The sequence shown here is derived from an EMBL/GenBank/DDBJ whole genome shotgun (WGS) entry which is preliminary data.</text>
</comment>
<protein>
    <recommendedName>
        <fullName evidence="3">Reverse transcriptase</fullName>
    </recommendedName>
</protein>
<evidence type="ECO:0000313" key="2">
    <source>
        <dbReference type="Proteomes" id="UP000825729"/>
    </source>
</evidence>
<evidence type="ECO:0000313" key="1">
    <source>
        <dbReference type="EMBL" id="KAG9452941.1"/>
    </source>
</evidence>
<dbReference type="EMBL" id="JAINDJ010000003">
    <property type="protein sequence ID" value="KAG9452941.1"/>
    <property type="molecule type" value="Genomic_DNA"/>
</dbReference>
<dbReference type="InterPro" id="IPR043502">
    <property type="entry name" value="DNA/RNA_pol_sf"/>
</dbReference>
<dbReference type="Proteomes" id="UP000825729">
    <property type="component" value="Unassembled WGS sequence"/>
</dbReference>
<dbReference type="InterPro" id="IPR043128">
    <property type="entry name" value="Rev_trsase/Diguanyl_cyclase"/>
</dbReference>